<proteinExistence type="predicted"/>
<evidence type="ECO:0000313" key="1">
    <source>
        <dbReference type="EMBL" id="VAX37989.1"/>
    </source>
</evidence>
<sequence length="82" mass="9507">MKAMTLRGIDEGTYQAIRECSEKAHMSINKFVINVLKGVAGTGTVKENTEFDHFFGTWKEKDFQSFIKKTKLLQKIDKEFWS</sequence>
<dbReference type="EMBL" id="UOGJ01000146">
    <property type="protein sequence ID" value="VAX37989.1"/>
    <property type="molecule type" value="Genomic_DNA"/>
</dbReference>
<protein>
    <submittedName>
        <fullName evidence="1">Uncharacterized protein</fullName>
    </submittedName>
</protein>
<gene>
    <name evidence="1" type="ORF">MNBD_UNCLBAC01-354</name>
</gene>
<accession>A0A3B1D6Y0</accession>
<reference evidence="1" key="1">
    <citation type="submission" date="2018-06" db="EMBL/GenBank/DDBJ databases">
        <authorList>
            <person name="Zhirakovskaya E."/>
        </authorList>
    </citation>
    <scope>NUCLEOTIDE SEQUENCE</scope>
</reference>
<organism evidence="1">
    <name type="scientific">hydrothermal vent metagenome</name>
    <dbReference type="NCBI Taxonomy" id="652676"/>
    <lineage>
        <taxon>unclassified sequences</taxon>
        <taxon>metagenomes</taxon>
        <taxon>ecological metagenomes</taxon>
    </lineage>
</organism>
<name>A0A3B1D6Y0_9ZZZZ</name>
<dbReference type="AlphaFoldDB" id="A0A3B1D6Y0"/>